<dbReference type="InterPro" id="IPR036390">
    <property type="entry name" value="WH_DNA-bd_sf"/>
</dbReference>
<evidence type="ECO:0008006" key="2">
    <source>
        <dbReference type="Google" id="ProtNLM"/>
    </source>
</evidence>
<name>X1RBE1_9ZZZZ</name>
<comment type="caution">
    <text evidence="1">The sequence shown here is derived from an EMBL/GenBank/DDBJ whole genome shotgun (WGS) entry which is preliminary data.</text>
</comment>
<dbReference type="SUPFAM" id="SSF46785">
    <property type="entry name" value="Winged helix' DNA-binding domain"/>
    <property type="match status" value="1"/>
</dbReference>
<dbReference type="AlphaFoldDB" id="X1RBE1"/>
<dbReference type="EMBL" id="BARW01001831">
    <property type="protein sequence ID" value="GAI64351.1"/>
    <property type="molecule type" value="Genomic_DNA"/>
</dbReference>
<protein>
    <recommendedName>
        <fullName evidence="2">Winged helix-turn-helix domain-containing protein</fullName>
    </recommendedName>
</protein>
<gene>
    <name evidence="1" type="ORF">S12H4_05502</name>
</gene>
<dbReference type="Gene3D" id="1.10.10.10">
    <property type="entry name" value="Winged helix-like DNA-binding domain superfamily/Winged helix DNA-binding domain"/>
    <property type="match status" value="1"/>
</dbReference>
<reference evidence="1" key="1">
    <citation type="journal article" date="2014" name="Front. Microbiol.">
        <title>High frequency of phylogenetically diverse reductive dehalogenase-homologous genes in deep subseafloor sedimentary metagenomes.</title>
        <authorList>
            <person name="Kawai M."/>
            <person name="Futagami T."/>
            <person name="Toyoda A."/>
            <person name="Takaki Y."/>
            <person name="Nishi S."/>
            <person name="Hori S."/>
            <person name="Arai W."/>
            <person name="Tsubouchi T."/>
            <person name="Morono Y."/>
            <person name="Uchiyama I."/>
            <person name="Ito T."/>
            <person name="Fujiyama A."/>
            <person name="Inagaki F."/>
            <person name="Takami H."/>
        </authorList>
    </citation>
    <scope>NUCLEOTIDE SEQUENCE</scope>
    <source>
        <strain evidence="1">Expedition CK06-06</strain>
    </source>
</reference>
<dbReference type="Pfam" id="PF13412">
    <property type="entry name" value="HTH_24"/>
    <property type="match status" value="1"/>
</dbReference>
<evidence type="ECO:0000313" key="1">
    <source>
        <dbReference type="EMBL" id="GAI64351.1"/>
    </source>
</evidence>
<sequence length="98" mass="11724">MLEKANKIRFLNSMKNKCFLYETINKKPGLTIYDLTKEVNWTSGKVNHYIQKLLKDRIIKNSTEIENGRVKKQYFPVNYKELINWDEMTYNNGDKNDT</sequence>
<dbReference type="InterPro" id="IPR036388">
    <property type="entry name" value="WH-like_DNA-bd_sf"/>
</dbReference>
<accession>X1RBE1</accession>
<organism evidence="1">
    <name type="scientific">marine sediment metagenome</name>
    <dbReference type="NCBI Taxonomy" id="412755"/>
    <lineage>
        <taxon>unclassified sequences</taxon>
        <taxon>metagenomes</taxon>
        <taxon>ecological metagenomes</taxon>
    </lineage>
</organism>
<proteinExistence type="predicted"/>